<dbReference type="KEGG" id="lng:BSQ50_06100"/>
<protein>
    <submittedName>
        <fullName evidence="2">Transcriptional regulator</fullName>
    </submittedName>
</protein>
<dbReference type="GO" id="GO:0003700">
    <property type="term" value="F:DNA-binding transcription factor activity"/>
    <property type="evidence" value="ECO:0007669"/>
    <property type="project" value="InterPro"/>
</dbReference>
<dbReference type="InterPro" id="IPR000835">
    <property type="entry name" value="HTH_MarR-typ"/>
</dbReference>
<feature type="domain" description="HTH marR-type" evidence="1">
    <location>
        <begin position="1"/>
        <end position="137"/>
    </location>
</feature>
<dbReference type="InterPro" id="IPR039422">
    <property type="entry name" value="MarR/SlyA-like"/>
</dbReference>
<dbReference type="Pfam" id="PF01047">
    <property type="entry name" value="MarR"/>
    <property type="match status" value="1"/>
</dbReference>
<dbReference type="Proteomes" id="UP000324497">
    <property type="component" value="Chromosome"/>
</dbReference>
<evidence type="ECO:0000259" key="1">
    <source>
        <dbReference type="PROSITE" id="PS50995"/>
    </source>
</evidence>
<proteinExistence type="predicted"/>
<dbReference type="GO" id="GO:0006950">
    <property type="term" value="P:response to stress"/>
    <property type="evidence" value="ECO:0007669"/>
    <property type="project" value="TreeGrafter"/>
</dbReference>
<dbReference type="AlphaFoldDB" id="A0A3Q8CF73"/>
<dbReference type="InterPro" id="IPR036388">
    <property type="entry name" value="WH-like_DNA-bd_sf"/>
</dbReference>
<dbReference type="PANTHER" id="PTHR33164">
    <property type="entry name" value="TRANSCRIPTIONAL REGULATOR, MARR FAMILY"/>
    <property type="match status" value="1"/>
</dbReference>
<dbReference type="PROSITE" id="PS50995">
    <property type="entry name" value="HTH_MARR_2"/>
    <property type="match status" value="1"/>
</dbReference>
<dbReference type="EMBL" id="CP018180">
    <property type="protein sequence ID" value="AUJ32165.1"/>
    <property type="molecule type" value="Genomic_DNA"/>
</dbReference>
<dbReference type="GeneID" id="78521486"/>
<dbReference type="SMART" id="SM00347">
    <property type="entry name" value="HTH_MARR"/>
    <property type="match status" value="1"/>
</dbReference>
<gene>
    <name evidence="2" type="ORF">BSQ50_06100</name>
</gene>
<accession>A0A3Q8CF73</accession>
<sequence>MRSCLDSLMVVQKRYYSTLEKIVAQHNLTIAEWQLLLKVIDGNQTQEKLAKLTSLNVSTLSRQLARLVAKEFVSRFAGEENNRHGGRKKYNYVETNKGKTVVKQLQQDIKKFADNLFQHWSVDELSMLQILLNRLDRSMERL</sequence>
<dbReference type="Gene3D" id="1.10.10.10">
    <property type="entry name" value="Winged helix-like DNA-binding domain superfamily/Winged helix DNA-binding domain"/>
    <property type="match status" value="1"/>
</dbReference>
<evidence type="ECO:0000313" key="3">
    <source>
        <dbReference type="Proteomes" id="UP000324497"/>
    </source>
</evidence>
<organism evidence="2 3">
    <name type="scientific">Liquorilactobacillus nagelii</name>
    <dbReference type="NCBI Taxonomy" id="82688"/>
    <lineage>
        <taxon>Bacteria</taxon>
        <taxon>Bacillati</taxon>
        <taxon>Bacillota</taxon>
        <taxon>Bacilli</taxon>
        <taxon>Lactobacillales</taxon>
        <taxon>Lactobacillaceae</taxon>
        <taxon>Liquorilactobacillus</taxon>
    </lineage>
</organism>
<dbReference type="RefSeq" id="WP_057886001.1">
    <property type="nucleotide sequence ID" value="NZ_CP018180.1"/>
</dbReference>
<dbReference type="InterPro" id="IPR036390">
    <property type="entry name" value="WH_DNA-bd_sf"/>
</dbReference>
<dbReference type="SUPFAM" id="SSF46785">
    <property type="entry name" value="Winged helix' DNA-binding domain"/>
    <property type="match status" value="1"/>
</dbReference>
<keyword evidence="3" id="KW-1185">Reference proteome</keyword>
<dbReference type="PANTHER" id="PTHR33164:SF57">
    <property type="entry name" value="MARR-FAMILY TRANSCRIPTIONAL REGULATOR"/>
    <property type="match status" value="1"/>
</dbReference>
<name>A0A3Q8CF73_9LACO</name>
<reference evidence="2 3" key="1">
    <citation type="submission" date="2016-11" db="EMBL/GenBank/DDBJ databases">
        <title>Interaction between Lactobacillus species and yeast in water kefir.</title>
        <authorList>
            <person name="Behr J."/>
            <person name="Xu D."/>
            <person name="Vogel R.F."/>
        </authorList>
    </citation>
    <scope>NUCLEOTIDE SEQUENCE [LARGE SCALE GENOMIC DNA]</scope>
    <source>
        <strain evidence="2 3">TMW 1.1827</strain>
    </source>
</reference>
<evidence type="ECO:0000313" key="2">
    <source>
        <dbReference type="EMBL" id="AUJ32165.1"/>
    </source>
</evidence>